<comment type="caution">
    <text evidence="1">The sequence shown here is derived from an EMBL/GenBank/DDBJ whole genome shotgun (WGS) entry which is preliminary data.</text>
</comment>
<dbReference type="EMBL" id="SRYB01000015">
    <property type="protein sequence ID" value="TGY78255.1"/>
    <property type="molecule type" value="Genomic_DNA"/>
</dbReference>
<name>A0AC61RDB1_9BACT</name>
<dbReference type="Proteomes" id="UP000306319">
    <property type="component" value="Unassembled WGS sequence"/>
</dbReference>
<evidence type="ECO:0000313" key="1">
    <source>
        <dbReference type="EMBL" id="TGY78255.1"/>
    </source>
</evidence>
<protein>
    <submittedName>
        <fullName evidence="1">PAS domain-containing protein</fullName>
    </submittedName>
</protein>
<accession>A0AC61RDB1</accession>
<keyword evidence="2" id="KW-1185">Reference proteome</keyword>
<evidence type="ECO:0000313" key="2">
    <source>
        <dbReference type="Proteomes" id="UP000306319"/>
    </source>
</evidence>
<organism evidence="1 2">
    <name type="scientific">Lepagella muris</name>
    <dbReference type="NCBI Taxonomy" id="3032870"/>
    <lineage>
        <taxon>Bacteria</taxon>
        <taxon>Pseudomonadati</taxon>
        <taxon>Bacteroidota</taxon>
        <taxon>Bacteroidia</taxon>
        <taxon>Bacteroidales</taxon>
        <taxon>Muribaculaceae</taxon>
        <taxon>Lepagella</taxon>
    </lineage>
</organism>
<sequence>MARKKITDILHDTWHSPLLWSGLSILSTVAACILYSSSETWWGIGCFLCALFCGERVVSGIYRMRRNVEYLISAAMNGDFSYKFPLRGVPEYQRNINVMLNSLVSHIEKLSEEARQRERFLNNVINRVEVGIIVANSDGHVMYVNNAALKMLSVPVLKDIRQLPAELPDIVMKRSNARLGNDDIEVLTLSDMRRDLQLAEVESLEKLIRVLTHEIMNSLTPVCSIAESLSAGISDERLTEESDREEISHQMEVICSSSRSLMSFVKNFRQFTILPEPQMRVFYVKPFLERIVSLVRGLPNVGEVDVRLTIFPPDAMAYTDSDLLGQVILNILKNAIEAGAGIVTVEAEIREDESIEIKLTNDGTPVPEHIASQIFTPFFTTKPTGSGIGLSLSRRIITRLDGTLTLTTKPHTRFTIIL</sequence>
<reference evidence="1" key="1">
    <citation type="submission" date="2019-04" db="EMBL/GenBank/DDBJ databases">
        <title>Microbes associate with the intestines of laboratory mice.</title>
        <authorList>
            <person name="Navarre W."/>
            <person name="Wong E."/>
            <person name="Huang K."/>
            <person name="Tropini C."/>
            <person name="Ng K."/>
            <person name="Yu B."/>
        </authorList>
    </citation>
    <scope>NUCLEOTIDE SEQUENCE</scope>
    <source>
        <strain evidence="1">NM04_E33</strain>
    </source>
</reference>
<gene>
    <name evidence="1" type="ORF">E5331_11175</name>
</gene>
<proteinExistence type="predicted"/>